<accession>A0LBS9</accession>
<feature type="transmembrane region" description="Helical" evidence="4">
    <location>
        <begin position="186"/>
        <end position="204"/>
    </location>
</feature>
<dbReference type="SUPFAM" id="SSF58104">
    <property type="entry name" value="Methyl-accepting chemotaxis protein (MCP) signaling domain"/>
    <property type="match status" value="1"/>
</dbReference>
<feature type="transmembrane region" description="Helical" evidence="4">
    <location>
        <begin position="12"/>
        <end position="30"/>
    </location>
</feature>
<dbReference type="PROSITE" id="PS50111">
    <property type="entry name" value="CHEMOTAXIS_TRANSDUC_2"/>
    <property type="match status" value="1"/>
</dbReference>
<dbReference type="InterPro" id="IPR003660">
    <property type="entry name" value="HAMP_dom"/>
</dbReference>
<dbReference type="Gene3D" id="1.10.287.950">
    <property type="entry name" value="Methyl-accepting chemotaxis protein"/>
    <property type="match status" value="1"/>
</dbReference>
<dbReference type="SMART" id="SM00283">
    <property type="entry name" value="MA"/>
    <property type="match status" value="1"/>
</dbReference>
<evidence type="ECO:0000256" key="2">
    <source>
        <dbReference type="ARBA" id="ARBA00029447"/>
    </source>
</evidence>
<proteinExistence type="inferred from homology"/>
<dbReference type="AlphaFoldDB" id="A0LBS9"/>
<name>A0LBS9_MAGMM</name>
<dbReference type="InterPro" id="IPR004089">
    <property type="entry name" value="MCPsignal_dom"/>
</dbReference>
<protein>
    <submittedName>
        <fullName evidence="7">Methyl-accepting chemotaxis sensory transducer</fullName>
    </submittedName>
</protein>
<dbReference type="InterPro" id="IPR025991">
    <property type="entry name" value="Chemoreceptor_zinc-bind_dom"/>
</dbReference>
<dbReference type="Pfam" id="PF13682">
    <property type="entry name" value="CZB"/>
    <property type="match status" value="1"/>
</dbReference>
<comment type="similarity">
    <text evidence="2">Belongs to the methyl-accepting chemotaxis (MCP) protein family.</text>
</comment>
<keyword evidence="1 3" id="KW-0807">Transducer</keyword>
<sequence precursor="true">MVLHLTISQKIFLFLGIMAFSIVLGSSIAMNRVHNFSQIWATYQEQAAARESLLLRLKSQLGYGNGIHHFKNYLLRGSSNHGQEAKQSFHAALDTIAAYRKLPGLTPQEKQSLDNITNTTQRYLQAVETVATMLAQNNSIDAIDKVVAVDDSSATQGFDALELAVKRINLRTTTQLSTAVTNTKTLLLFIFIFIAIVCGAFALITRQFISKKIETMHHALTHMVNGNITQDLKVPAHKDELDAISALINQLTDKLRITIREVKLQSDTLQAVVKESLTVKNTLEADALESHNMTRDAVCRNAEVDDDFVTLKLHIDRVSENFVRVSQAAEILSHNIETIANSAETASMNVSAAAQATSEMNMNLGGINQGMEQVNETIVRVASSVDEMTNSIKQVVVRCADAQKDSEQANQDARDTIQLMDRLDKSATAIGKVVEMINDIAEQTNMLALNASIEAAGAGEAGKGFSVVANEVKDLASQTADATNLIYQSIHEIQDNTRQAIDANRRVSSSIDRIHQGNREITALVEIQEHTVQDIAQSMEEVTRVTHDVSANTQELSNAAYSVAESSQEAAQDAQQIAHLASSATSEAEQLVSLGNTSKTLAAEAQAMGMTIFSASTQVQKNGIKTINLVNLMNGSIHQTGMLVDVILETSQGLNNSTKGLNAGPTPFDVEAIKLAHLGWLGKLENVIRGRTAMSPGQVASGRECAFGKWYYAEGLEKFGALPVYQELGEVHLKVHELAREVVALVHESQDHDAALRKMDDFNGVRRNLFELLDRVYQDKEAIALSA</sequence>
<dbReference type="Proteomes" id="UP000002586">
    <property type="component" value="Chromosome"/>
</dbReference>
<evidence type="ECO:0000313" key="8">
    <source>
        <dbReference type="Proteomes" id="UP000002586"/>
    </source>
</evidence>
<dbReference type="PANTHER" id="PTHR32089">
    <property type="entry name" value="METHYL-ACCEPTING CHEMOTAXIS PROTEIN MCPB"/>
    <property type="match status" value="1"/>
</dbReference>
<dbReference type="eggNOG" id="COG0840">
    <property type="taxonomic scope" value="Bacteria"/>
</dbReference>
<dbReference type="Gene3D" id="1.20.120.30">
    <property type="entry name" value="Aspartate receptor, ligand-binding domain"/>
    <property type="match status" value="1"/>
</dbReference>
<keyword evidence="4" id="KW-0472">Membrane</keyword>
<dbReference type="GO" id="GO:0007165">
    <property type="term" value="P:signal transduction"/>
    <property type="evidence" value="ECO:0007669"/>
    <property type="project" value="UniProtKB-KW"/>
</dbReference>
<dbReference type="RefSeq" id="WP_011714486.1">
    <property type="nucleotide sequence ID" value="NC_008576.1"/>
</dbReference>
<dbReference type="PROSITE" id="PS50885">
    <property type="entry name" value="HAMP"/>
    <property type="match status" value="1"/>
</dbReference>
<dbReference type="GO" id="GO:0016020">
    <property type="term" value="C:membrane"/>
    <property type="evidence" value="ECO:0007669"/>
    <property type="project" value="InterPro"/>
</dbReference>
<gene>
    <name evidence="7" type="ordered locus">Mmc1_2931</name>
</gene>
<organism evidence="7 8">
    <name type="scientific">Magnetococcus marinus (strain ATCC BAA-1437 / JCM 17883 / MC-1)</name>
    <dbReference type="NCBI Taxonomy" id="156889"/>
    <lineage>
        <taxon>Bacteria</taxon>
        <taxon>Pseudomonadati</taxon>
        <taxon>Pseudomonadota</taxon>
        <taxon>Magnetococcia</taxon>
        <taxon>Magnetococcales</taxon>
        <taxon>Magnetococcaceae</taxon>
        <taxon>Magnetococcus</taxon>
    </lineage>
</organism>
<evidence type="ECO:0000256" key="1">
    <source>
        <dbReference type="ARBA" id="ARBA00023224"/>
    </source>
</evidence>
<dbReference type="KEGG" id="mgm:Mmc1_2931"/>
<reference evidence="7 8" key="2">
    <citation type="journal article" date="2012" name="Int. J. Syst. Evol. Microbiol.">
        <title>Magnetococcus marinus gen. nov., sp. nov., a marine, magnetotactic bacterium that represents a novel lineage (Magnetococcaceae fam. nov.; Magnetococcales ord. nov.) at the base of the Alphaproteobacteria.</title>
        <authorList>
            <person name="Bazylinski D.A."/>
            <person name="Williams T.J."/>
            <person name="Lefevre C.T."/>
            <person name="Berg R.J."/>
            <person name="Zhang C.L."/>
            <person name="Bowser S.S."/>
            <person name="Dean A.J."/>
            <person name="Beveridge T.J."/>
        </authorList>
    </citation>
    <scope>NUCLEOTIDE SEQUENCE [LARGE SCALE GENOMIC DNA]</scope>
    <source>
        <strain evidence="8">ATCC BAA-1437 / JCM 17883 / MC-1</strain>
    </source>
</reference>
<keyword evidence="4" id="KW-1133">Transmembrane helix</keyword>
<dbReference type="Pfam" id="PF00015">
    <property type="entry name" value="MCPsignal"/>
    <property type="match status" value="1"/>
</dbReference>
<keyword evidence="8" id="KW-1185">Reference proteome</keyword>
<feature type="domain" description="Methyl-accepting transducer" evidence="5">
    <location>
        <begin position="335"/>
        <end position="571"/>
    </location>
</feature>
<keyword evidence="4" id="KW-0812">Transmembrane</keyword>
<evidence type="ECO:0000259" key="5">
    <source>
        <dbReference type="PROSITE" id="PS50111"/>
    </source>
</evidence>
<evidence type="ECO:0000256" key="3">
    <source>
        <dbReference type="PROSITE-ProRule" id="PRU00284"/>
    </source>
</evidence>
<reference evidence="8" key="1">
    <citation type="journal article" date="2009" name="Appl. Environ. Microbiol.">
        <title>Complete genome sequence of the chemolithoautotrophic marine magnetotactic coccus strain MC-1.</title>
        <authorList>
            <person name="Schubbe S."/>
            <person name="Williams T.J."/>
            <person name="Xie G."/>
            <person name="Kiss H.E."/>
            <person name="Brettin T.S."/>
            <person name="Martinez D."/>
            <person name="Ross C.A."/>
            <person name="Schuler D."/>
            <person name="Cox B.L."/>
            <person name="Nealson K.H."/>
            <person name="Bazylinski D.A."/>
        </authorList>
    </citation>
    <scope>NUCLEOTIDE SEQUENCE [LARGE SCALE GENOMIC DNA]</scope>
    <source>
        <strain evidence="8">ATCC BAA-1437 / JCM 17883 / MC-1</strain>
    </source>
</reference>
<evidence type="ECO:0000313" key="7">
    <source>
        <dbReference type="EMBL" id="ABK45422.1"/>
    </source>
</evidence>
<feature type="domain" description="HAMP" evidence="6">
    <location>
        <begin position="207"/>
        <end position="260"/>
    </location>
</feature>
<dbReference type="STRING" id="156889.Mmc1_2931"/>
<dbReference type="EMBL" id="CP000471">
    <property type="protein sequence ID" value="ABK45422.1"/>
    <property type="molecule type" value="Genomic_DNA"/>
</dbReference>
<evidence type="ECO:0000259" key="6">
    <source>
        <dbReference type="PROSITE" id="PS50885"/>
    </source>
</evidence>
<dbReference type="HOGENOM" id="CLU_013775_0_0_5"/>
<dbReference type="OrthoDB" id="3378718at2"/>
<dbReference type="PANTHER" id="PTHR32089:SF112">
    <property type="entry name" value="LYSOZYME-LIKE PROTEIN-RELATED"/>
    <property type="match status" value="1"/>
</dbReference>
<evidence type="ECO:0000256" key="4">
    <source>
        <dbReference type="SAM" id="Phobius"/>
    </source>
</evidence>
<dbReference type="Gene3D" id="6.10.340.10">
    <property type="match status" value="1"/>
</dbReference>
<dbReference type="SMART" id="SM00304">
    <property type="entry name" value="HAMP"/>
    <property type="match status" value="1"/>
</dbReference>